<keyword evidence="1" id="KW-1133">Transmembrane helix</keyword>
<keyword evidence="1" id="KW-0472">Membrane</keyword>
<gene>
    <name evidence="2" type="ORF">CDAUBV1_LOCUS570</name>
</gene>
<dbReference type="AlphaFoldDB" id="A0AAV2T0I8"/>
<organism evidence="2 3">
    <name type="scientific">Calicophoron daubneyi</name>
    <name type="common">Rumen fluke</name>
    <name type="synonym">Paramphistomum daubneyi</name>
    <dbReference type="NCBI Taxonomy" id="300641"/>
    <lineage>
        <taxon>Eukaryota</taxon>
        <taxon>Metazoa</taxon>
        <taxon>Spiralia</taxon>
        <taxon>Lophotrochozoa</taxon>
        <taxon>Platyhelminthes</taxon>
        <taxon>Trematoda</taxon>
        <taxon>Digenea</taxon>
        <taxon>Plagiorchiida</taxon>
        <taxon>Pronocephalata</taxon>
        <taxon>Paramphistomoidea</taxon>
        <taxon>Paramphistomidae</taxon>
        <taxon>Calicophoron</taxon>
    </lineage>
</organism>
<feature type="transmembrane region" description="Helical" evidence="1">
    <location>
        <begin position="39"/>
        <end position="58"/>
    </location>
</feature>
<keyword evidence="1" id="KW-0812">Transmembrane</keyword>
<evidence type="ECO:0000313" key="3">
    <source>
        <dbReference type="Proteomes" id="UP001497525"/>
    </source>
</evidence>
<name>A0AAV2T0I8_CALDB</name>
<protein>
    <submittedName>
        <fullName evidence="2">Uncharacterized protein</fullName>
    </submittedName>
</protein>
<sequence>MNNSGACFESTSYILFHVLPFLVAHKSPPSFQETMECTASLHTLTMMGTPFILISFLYNSRDSTKYSCFTQFANKISFLLTTSCFIRSFIPSVMHYVQSAGI</sequence>
<accession>A0AAV2T0I8</accession>
<reference evidence="2" key="1">
    <citation type="submission" date="2024-06" db="EMBL/GenBank/DDBJ databases">
        <authorList>
            <person name="Liu X."/>
            <person name="Lenzi L."/>
            <person name="Haldenby T S."/>
            <person name="Uol C."/>
        </authorList>
    </citation>
    <scope>NUCLEOTIDE SEQUENCE</scope>
</reference>
<dbReference type="Proteomes" id="UP001497525">
    <property type="component" value="Unassembled WGS sequence"/>
</dbReference>
<comment type="caution">
    <text evidence="2">The sequence shown here is derived from an EMBL/GenBank/DDBJ whole genome shotgun (WGS) entry which is preliminary data.</text>
</comment>
<proteinExistence type="predicted"/>
<evidence type="ECO:0000256" key="1">
    <source>
        <dbReference type="SAM" id="Phobius"/>
    </source>
</evidence>
<dbReference type="EMBL" id="CAXLJL010000002">
    <property type="protein sequence ID" value="CAL5129524.1"/>
    <property type="molecule type" value="Genomic_DNA"/>
</dbReference>
<evidence type="ECO:0000313" key="2">
    <source>
        <dbReference type="EMBL" id="CAL5129524.1"/>
    </source>
</evidence>